<gene>
    <name evidence="3" type="ORF">V6590_11565</name>
</gene>
<feature type="transmembrane region" description="Helical" evidence="2">
    <location>
        <begin position="159"/>
        <end position="180"/>
    </location>
</feature>
<evidence type="ECO:0000313" key="4">
    <source>
        <dbReference type="Proteomes" id="UP001431963"/>
    </source>
</evidence>
<keyword evidence="2" id="KW-0472">Membrane</keyword>
<evidence type="ECO:0000256" key="2">
    <source>
        <dbReference type="SAM" id="Phobius"/>
    </source>
</evidence>
<keyword evidence="4" id="KW-1185">Reference proteome</keyword>
<evidence type="ECO:0000313" key="3">
    <source>
        <dbReference type="EMBL" id="MEH7828790.1"/>
    </source>
</evidence>
<dbReference type="Proteomes" id="UP001431963">
    <property type="component" value="Unassembled WGS sequence"/>
</dbReference>
<organism evidence="3 4">
    <name type="scientific">Gemmobacter denitrificans</name>
    <dbReference type="NCBI Taxonomy" id="3123040"/>
    <lineage>
        <taxon>Bacteria</taxon>
        <taxon>Pseudomonadati</taxon>
        <taxon>Pseudomonadota</taxon>
        <taxon>Alphaproteobacteria</taxon>
        <taxon>Rhodobacterales</taxon>
        <taxon>Paracoccaceae</taxon>
        <taxon>Gemmobacter</taxon>
    </lineage>
</organism>
<feature type="transmembrane region" description="Helical" evidence="2">
    <location>
        <begin position="12"/>
        <end position="31"/>
    </location>
</feature>
<feature type="transmembrane region" description="Helical" evidence="2">
    <location>
        <begin position="317"/>
        <end position="336"/>
    </location>
</feature>
<dbReference type="Pfam" id="PF05940">
    <property type="entry name" value="NnrS"/>
    <property type="match status" value="1"/>
</dbReference>
<name>A0ABU8BWZ3_9RHOB</name>
<dbReference type="EMBL" id="JBALHR010000006">
    <property type="protein sequence ID" value="MEH7828790.1"/>
    <property type="molecule type" value="Genomic_DNA"/>
</dbReference>
<accession>A0ABU8BWZ3</accession>
<feature type="transmembrane region" description="Helical" evidence="2">
    <location>
        <begin position="135"/>
        <end position="153"/>
    </location>
</feature>
<feature type="transmembrane region" description="Helical" evidence="2">
    <location>
        <begin position="46"/>
        <end position="67"/>
    </location>
</feature>
<evidence type="ECO:0000256" key="1">
    <source>
        <dbReference type="SAM" id="MobiDB-lite"/>
    </source>
</evidence>
<feature type="region of interest" description="Disordered" evidence="1">
    <location>
        <begin position="372"/>
        <end position="394"/>
    </location>
</feature>
<keyword evidence="2" id="KW-1133">Transmembrane helix</keyword>
<dbReference type="InterPro" id="IPR010266">
    <property type="entry name" value="NnrS"/>
</dbReference>
<feature type="transmembrane region" description="Helical" evidence="2">
    <location>
        <begin position="79"/>
        <end position="99"/>
    </location>
</feature>
<feature type="transmembrane region" description="Helical" evidence="2">
    <location>
        <begin position="253"/>
        <end position="273"/>
    </location>
</feature>
<feature type="transmembrane region" description="Helical" evidence="2">
    <location>
        <begin position="285"/>
        <end position="305"/>
    </location>
</feature>
<protein>
    <submittedName>
        <fullName evidence="3">NnrS family protein</fullName>
    </submittedName>
</protein>
<sequence>MANRGLWRAPHLPLFLLASVWAMLVPLIWLAPDLVCDPVAWHRQELISGVAGAAMGGYLLTALPHWISQSGRGDAVSDHGPLATQLLVLAWGLGRVLGAPCTPDAWALAGLCLYPVGLAAALVRPIIAARAWGRLPMALAPLLLVLIAVRLRLAADGLTAVLGIALLVALVGGRILPAFLRARAGGATTGRIRVPVAGRAADLTLALALAAHLAGLGPRLAGALMLLAALEQGLRLVGWPLAKGLRGGQSDLAVLVVAWLWLPAGLALTGMALRSDAGLPLPAALHALTMGLMGSMVLAVMARAWMRRVPGALRLGWLPGLAFALVQLAVLLRLALTDPALATLCWSSGWALASFAASAALCHPVPRPVLSARRQRGPTGAAENGPAAGIRSSR</sequence>
<reference evidence="3" key="1">
    <citation type="submission" date="2024-02" db="EMBL/GenBank/DDBJ databases">
        <title>Genome sequences of strain Gemmobacter sp. JM10B15.</title>
        <authorList>
            <person name="Zhang M."/>
        </authorList>
    </citation>
    <scope>NUCLEOTIDE SEQUENCE</scope>
    <source>
        <strain evidence="3">JM10B15</strain>
    </source>
</reference>
<keyword evidence="2" id="KW-0812">Transmembrane</keyword>
<dbReference type="RefSeq" id="WP_335423094.1">
    <property type="nucleotide sequence ID" value="NZ_JBALHR010000006.1"/>
</dbReference>
<comment type="caution">
    <text evidence="3">The sequence shown here is derived from an EMBL/GenBank/DDBJ whole genome shotgun (WGS) entry which is preliminary data.</text>
</comment>
<proteinExistence type="predicted"/>
<feature type="transmembrane region" description="Helical" evidence="2">
    <location>
        <begin position="105"/>
        <end position="123"/>
    </location>
</feature>